<dbReference type="CDD" id="cd02440">
    <property type="entry name" value="AdoMet_MTases"/>
    <property type="match status" value="1"/>
</dbReference>
<sequence>MRPTTELVRIWTEALVPVCNNSKSHASQELKWLLQHAKHQSRASLTARSSGAAAGGGSRESLSEKEVELMQGYVDERVKTRKPLQYILGTQPFMDLEILTRPPTLIPRWETEEWTARLATALKSNPLIFHQTHQNTSSTTTPQFNILDICSGSGCIPLGLASALPPGSSRLFGADIHPKAVQLARDNAAHNRALLNQNIVSFHQVDLLAPNAVDKFLSWLDVDHEGTGVVDGGANSSSGMGKGQGRYHLIISNPPYIAHSEYETLEPEVAQWEDPKALLADQEGLVFYPRIAHMAMELLHRQPAASRSSSSSSSTTSSSSSTSSESSTVVGEDQNNKRLIRELDPRTLERIDSLDHDEQLHNNDNSNSNRNSYNSRRAQEGEEIEDDGVERTWRNGPELDRVKIPELVFEIGGDHQVDFVSAAVRQAGFRRVQVWKDLADRARCIVGAR</sequence>
<dbReference type="Proteomes" id="UP000078512">
    <property type="component" value="Unassembled WGS sequence"/>
</dbReference>
<dbReference type="PANTHER" id="PTHR18895:SF74">
    <property type="entry name" value="MTRF1L RELEASE FACTOR GLUTAMINE METHYLTRANSFERASE"/>
    <property type="match status" value="1"/>
</dbReference>
<name>A0A197KCT4_9FUNG</name>
<accession>A0A197KCT4</accession>
<dbReference type="AlphaFoldDB" id="A0A197KCT4"/>
<feature type="compositionally biased region" description="Basic and acidic residues" evidence="1">
    <location>
        <begin position="334"/>
        <end position="361"/>
    </location>
</feature>
<dbReference type="PROSITE" id="PS00092">
    <property type="entry name" value="N6_MTASE"/>
    <property type="match status" value="1"/>
</dbReference>
<dbReference type="InterPro" id="IPR029063">
    <property type="entry name" value="SAM-dependent_MTases_sf"/>
</dbReference>
<reference evidence="3 4" key="1">
    <citation type="submission" date="2016-05" db="EMBL/GenBank/DDBJ databases">
        <title>Genome sequencing reveals origins of a unique bacterial endosymbiosis in the earliest lineages of terrestrial Fungi.</title>
        <authorList>
            <consortium name="DOE Joint Genome Institute"/>
            <person name="Uehling J."/>
            <person name="Gryganskyi A."/>
            <person name="Hameed K."/>
            <person name="Tschaplinski T."/>
            <person name="Misztal P."/>
            <person name="Wu S."/>
            <person name="Desiro A."/>
            <person name="Vande Pol N."/>
            <person name="Du Z.-Y."/>
            <person name="Zienkiewicz A."/>
            <person name="Zienkiewicz K."/>
            <person name="Morin E."/>
            <person name="Tisserant E."/>
            <person name="Splivallo R."/>
            <person name="Hainaut M."/>
            <person name="Henrissat B."/>
            <person name="Ohm R."/>
            <person name="Kuo A."/>
            <person name="Yan J."/>
            <person name="Lipzen A."/>
            <person name="Nolan M."/>
            <person name="Labutti K."/>
            <person name="Barry K."/>
            <person name="Goldstein A."/>
            <person name="Labbe J."/>
            <person name="Schadt C."/>
            <person name="Tuskan G."/>
            <person name="Grigoriev I."/>
            <person name="Martin F."/>
            <person name="Vilgalys R."/>
            <person name="Bonito G."/>
        </authorList>
    </citation>
    <scope>NUCLEOTIDE SEQUENCE [LARGE SCALE GENOMIC DNA]</scope>
    <source>
        <strain evidence="3 4">AG-77</strain>
    </source>
</reference>
<gene>
    <name evidence="3" type="ORF">K457DRAFT_133522</name>
</gene>
<dbReference type="OrthoDB" id="269872at2759"/>
<feature type="compositionally biased region" description="Low complexity" evidence="1">
    <location>
        <begin position="362"/>
        <end position="376"/>
    </location>
</feature>
<keyword evidence="3" id="KW-0489">Methyltransferase</keyword>
<dbReference type="GO" id="GO:0032259">
    <property type="term" value="P:methylation"/>
    <property type="evidence" value="ECO:0007669"/>
    <property type="project" value="UniProtKB-KW"/>
</dbReference>
<dbReference type="GO" id="GO:0003676">
    <property type="term" value="F:nucleic acid binding"/>
    <property type="evidence" value="ECO:0007669"/>
    <property type="project" value="InterPro"/>
</dbReference>
<evidence type="ECO:0000259" key="2">
    <source>
        <dbReference type="Pfam" id="PF17827"/>
    </source>
</evidence>
<dbReference type="SUPFAM" id="SSF53335">
    <property type="entry name" value="S-adenosyl-L-methionine-dependent methyltransferases"/>
    <property type="match status" value="1"/>
</dbReference>
<proteinExistence type="predicted"/>
<dbReference type="Gene3D" id="1.10.8.10">
    <property type="entry name" value="DNA helicase RuvA subunit, C-terminal domain"/>
    <property type="match status" value="1"/>
</dbReference>
<dbReference type="EMBL" id="KV442017">
    <property type="protein sequence ID" value="OAQ34501.1"/>
    <property type="molecule type" value="Genomic_DNA"/>
</dbReference>
<dbReference type="Gene3D" id="3.40.50.150">
    <property type="entry name" value="Vaccinia Virus protein VP39"/>
    <property type="match status" value="1"/>
</dbReference>
<dbReference type="PANTHER" id="PTHR18895">
    <property type="entry name" value="HEMK METHYLTRANSFERASE"/>
    <property type="match status" value="1"/>
</dbReference>
<evidence type="ECO:0000313" key="4">
    <source>
        <dbReference type="Proteomes" id="UP000078512"/>
    </source>
</evidence>
<organism evidence="3 4">
    <name type="scientific">Linnemannia elongata AG-77</name>
    <dbReference type="NCBI Taxonomy" id="1314771"/>
    <lineage>
        <taxon>Eukaryota</taxon>
        <taxon>Fungi</taxon>
        <taxon>Fungi incertae sedis</taxon>
        <taxon>Mucoromycota</taxon>
        <taxon>Mortierellomycotina</taxon>
        <taxon>Mortierellomycetes</taxon>
        <taxon>Mortierellales</taxon>
        <taxon>Mortierellaceae</taxon>
        <taxon>Linnemannia</taxon>
    </lineage>
</organism>
<dbReference type="InterPro" id="IPR002052">
    <property type="entry name" value="DNA_methylase_N6_adenine_CS"/>
</dbReference>
<evidence type="ECO:0000313" key="3">
    <source>
        <dbReference type="EMBL" id="OAQ34501.1"/>
    </source>
</evidence>
<dbReference type="InterPro" id="IPR040758">
    <property type="entry name" value="PrmC_N"/>
</dbReference>
<feature type="region of interest" description="Disordered" evidence="1">
    <location>
        <begin position="302"/>
        <end position="392"/>
    </location>
</feature>
<evidence type="ECO:0000256" key="1">
    <source>
        <dbReference type="SAM" id="MobiDB-lite"/>
    </source>
</evidence>
<protein>
    <submittedName>
        <fullName evidence="3">S-adenosyl-L-methionine-dependent methyltransferase</fullName>
    </submittedName>
</protein>
<keyword evidence="3" id="KW-0808">Transferase</keyword>
<feature type="compositionally biased region" description="Low complexity" evidence="1">
    <location>
        <begin position="306"/>
        <end position="328"/>
    </location>
</feature>
<keyword evidence="4" id="KW-1185">Reference proteome</keyword>
<dbReference type="GO" id="GO:0005739">
    <property type="term" value="C:mitochondrion"/>
    <property type="evidence" value="ECO:0007669"/>
    <property type="project" value="TreeGrafter"/>
</dbReference>
<dbReference type="InterPro" id="IPR050320">
    <property type="entry name" value="N5-glutamine_MTase"/>
</dbReference>
<feature type="domain" description="Release factor glutamine methyltransferase N-terminal" evidence="2">
    <location>
        <begin position="26"/>
        <end position="89"/>
    </location>
</feature>
<dbReference type="STRING" id="1314771.A0A197KCT4"/>
<dbReference type="GO" id="GO:0008168">
    <property type="term" value="F:methyltransferase activity"/>
    <property type="evidence" value="ECO:0007669"/>
    <property type="project" value="UniProtKB-KW"/>
</dbReference>
<dbReference type="Pfam" id="PF17827">
    <property type="entry name" value="PrmC_N"/>
    <property type="match status" value="1"/>
</dbReference>